<dbReference type="RefSeq" id="XP_002649077.1">
    <property type="nucleotide sequence ID" value="XM_002649031.1"/>
</dbReference>
<dbReference type="KEGG" id="cbr:CBG_22569"/>
<dbReference type="Proteomes" id="UP000008549">
    <property type="component" value="Unassembled WGS sequence"/>
</dbReference>
<evidence type="ECO:0000313" key="1">
    <source>
        <dbReference type="EMBL" id="CAP39129.1"/>
    </source>
</evidence>
<evidence type="ECO:0000313" key="2">
    <source>
        <dbReference type="EMBL" id="CAP39130.1"/>
    </source>
</evidence>
<dbReference type="GeneID" id="8591093"/>
<protein>
    <submittedName>
        <fullName evidence="1">Protein CBG22568</fullName>
    </submittedName>
    <submittedName>
        <fullName evidence="2">Protein CBG22569</fullName>
    </submittedName>
</protein>
<dbReference type="EMBL" id="HE601538">
    <property type="protein sequence ID" value="CAP39129.1"/>
    <property type="molecule type" value="Genomic_DNA"/>
</dbReference>
<reference evidence="1" key="1">
    <citation type="journal article" date="2003" name="PLoS Biol.">
        <title>The genome sequence of Caenorhabditis briggsae: a platform for comparative genomics.</title>
        <authorList>
            <person name="Stein L.D."/>
            <person name="Bao Z."/>
            <person name="Blasiar D."/>
            <person name="Blumenthal T."/>
            <person name="Brent M.R."/>
            <person name="Chen N."/>
            <person name="Chinwalla A."/>
            <person name="Clarke L."/>
            <person name="Clee C."/>
            <person name="Coghlan A."/>
            <person name="Coulson A."/>
            <person name="D'Eustachio P."/>
            <person name="Fitch D.H."/>
            <person name="Fulton L.A."/>
            <person name="Fulton R.E."/>
            <person name="Griffiths-Jones S."/>
            <person name="Harris T.W."/>
            <person name="Hillier L.W."/>
            <person name="Kamath R."/>
            <person name="Kuwabara P.E."/>
            <person name="Mardis E.R."/>
            <person name="Marra M.A."/>
            <person name="Miner T.L."/>
            <person name="Minx P."/>
            <person name="Mullikin J.C."/>
            <person name="Plumb R.W."/>
            <person name="Rogers J."/>
            <person name="Schein J.E."/>
            <person name="Sohrmann M."/>
            <person name="Spieth J."/>
            <person name="Stajich J.E."/>
            <person name="Wei C."/>
            <person name="Willey D."/>
            <person name="Wilson R.K."/>
            <person name="Durbin R."/>
            <person name="Waterston R.H."/>
        </authorList>
    </citation>
    <scope>NUCLEOTIDE SEQUENCE [LARGE SCALE GENOMIC DNA]</scope>
    <source>
        <strain evidence="1">AF16</strain>
    </source>
</reference>
<reference evidence="1" key="3">
    <citation type="submission" date="2011-10" db="EMBL/GenBank/DDBJ databases">
        <authorList>
            <consortium name="WormBase Consortium"/>
            <person name="Howe K.L."/>
        </authorList>
    </citation>
    <scope>NUCLEOTIDE SEQUENCE</scope>
    <source>
        <strain evidence="1">AF16</strain>
    </source>
</reference>
<proteinExistence type="predicted"/>
<dbReference type="GeneID" id="8591094"/>
<dbReference type="AlphaFoldDB" id="G2J730"/>
<dbReference type="WormBase" id="CBG22569">
    <property type="protein sequence ID" value="CBP12192"/>
    <property type="gene ID" value="WBGene00041101"/>
</dbReference>
<dbReference type="KEGG" id="cbr:CBG_22568"/>
<dbReference type="HOGENOM" id="CLU_1898075_0_0_1"/>
<dbReference type="CTD" id="8591093"/>
<sequence>MSNQYLRNIYEAYEKVGGVKEGPRGWCTKYNVPKSTLNKAIRKYSTSQGDDNRKRDYDGRFVQAVNMFAVTSSCNELVGGNLANRNGTTNNKNEKIDNRSDKIKEVDQNKTQLSEMNVHPPSNSFTLFIKEMEK</sequence>
<gene>
    <name evidence="1 4" type="ORF">CBG22568</name>
    <name evidence="2 5" type="ORF">CBG22569</name>
    <name evidence="1" type="ORF">CBG_22568</name>
    <name evidence="2" type="ORF">CBG_22569</name>
</gene>
<evidence type="ECO:0000313" key="4">
    <source>
        <dbReference type="WormBase" id="CBG22568"/>
    </source>
</evidence>
<dbReference type="CTD" id="8591094"/>
<dbReference type="RefSeq" id="XP_002649078.1">
    <property type="nucleotide sequence ID" value="XM_002649032.1"/>
</dbReference>
<name>G2J730_CAEBR</name>
<keyword evidence="3" id="KW-1185">Reference proteome</keyword>
<evidence type="ECO:0000313" key="3">
    <source>
        <dbReference type="Proteomes" id="UP000008549"/>
    </source>
</evidence>
<dbReference type="EMBL" id="HE601538">
    <property type="protein sequence ID" value="CAP39130.1"/>
    <property type="molecule type" value="Genomic_DNA"/>
</dbReference>
<accession>G2J730</accession>
<evidence type="ECO:0000313" key="5">
    <source>
        <dbReference type="WormBase" id="CBG22569"/>
    </source>
</evidence>
<reference evidence="1" key="2">
    <citation type="journal article" date="2011" name="PLoS Genet.">
        <title>Caenorhabditis briggsae recombinant inbred line genotypes reveal inter-strain incompatibility and the evolution of recombination.</title>
        <authorList>
            <person name="Ross J.A."/>
            <person name="Koboldt D.C."/>
            <person name="Staisch J.E."/>
            <person name="Chamberlin H.M."/>
            <person name="Gupta B.P."/>
            <person name="Miller R.D."/>
            <person name="Baird S.E."/>
            <person name="Haag E.S."/>
        </authorList>
    </citation>
    <scope>NUCLEOTIDE SEQUENCE</scope>
    <source>
        <strain evidence="1">AF16</strain>
    </source>
</reference>
<organism evidence="1">
    <name type="scientific">Caenorhabditis briggsae</name>
    <dbReference type="NCBI Taxonomy" id="6238"/>
    <lineage>
        <taxon>Eukaryota</taxon>
        <taxon>Metazoa</taxon>
        <taxon>Ecdysozoa</taxon>
        <taxon>Nematoda</taxon>
        <taxon>Chromadorea</taxon>
        <taxon>Rhabditida</taxon>
        <taxon>Rhabditina</taxon>
        <taxon>Rhabditomorpha</taxon>
        <taxon>Rhabditoidea</taxon>
        <taxon>Rhabditidae</taxon>
        <taxon>Peloderinae</taxon>
        <taxon>Caenorhabditis</taxon>
    </lineage>
</organism>
<dbReference type="WormBase" id="CBG22568">
    <property type="protein sequence ID" value="CBP12192"/>
    <property type="gene ID" value="WBGene00041100"/>
</dbReference>